<dbReference type="AlphaFoldDB" id="A0A6N7PTV1"/>
<comment type="caution">
    <text evidence="2">The sequence shown here is derived from an EMBL/GenBank/DDBJ whole genome shotgun (WGS) entry which is preliminary data.</text>
</comment>
<reference evidence="2 3" key="1">
    <citation type="submission" date="2019-10" db="EMBL/GenBank/DDBJ databases">
        <title>A soil myxobacterium in the family Polyangiaceae.</title>
        <authorList>
            <person name="Li Y."/>
            <person name="Wang J."/>
        </authorList>
    </citation>
    <scope>NUCLEOTIDE SEQUENCE [LARGE SCALE GENOMIC DNA]</scope>
    <source>
        <strain evidence="2 3">DSM 14734</strain>
    </source>
</reference>
<evidence type="ECO:0000313" key="3">
    <source>
        <dbReference type="Proteomes" id="UP000440224"/>
    </source>
</evidence>
<dbReference type="RefSeq" id="WP_153821031.1">
    <property type="nucleotide sequence ID" value="NZ_WJIE01000005.1"/>
</dbReference>
<sequence>MANFSKLVLSVLAFPALLLASSQALAVETPAACGKFDFNKNGLGCEVRVEGGCEADCTSLRFTAGCEGGCTATASSMCTNNCGEACIAECDPSKLDCIQGCHDECEQPFIADCQANYPDRDCVTDAKASCTSRCRSQCQVQPSNCIDHCDTCCTGACTANINMDCDLACYAKLEGGCKVQCQEPTGALFCNDQYVGASDVKSCINALIAQGLQVDVSAQAQGECTITLGGADCAGSGEASGFGCSASPNQTESPFAVTGIALGLAAMGISAARRRNRKNG</sequence>
<proteinExistence type="predicted"/>
<keyword evidence="1" id="KW-0732">Signal</keyword>
<gene>
    <name evidence="2" type="ORF">GF068_20155</name>
</gene>
<organism evidence="2 3">
    <name type="scientific">Polyangium spumosum</name>
    <dbReference type="NCBI Taxonomy" id="889282"/>
    <lineage>
        <taxon>Bacteria</taxon>
        <taxon>Pseudomonadati</taxon>
        <taxon>Myxococcota</taxon>
        <taxon>Polyangia</taxon>
        <taxon>Polyangiales</taxon>
        <taxon>Polyangiaceae</taxon>
        <taxon>Polyangium</taxon>
    </lineage>
</organism>
<evidence type="ECO:0000256" key="1">
    <source>
        <dbReference type="SAM" id="SignalP"/>
    </source>
</evidence>
<dbReference type="Proteomes" id="UP000440224">
    <property type="component" value="Unassembled WGS sequence"/>
</dbReference>
<accession>A0A6N7PTV1</accession>
<feature type="signal peptide" evidence="1">
    <location>
        <begin position="1"/>
        <end position="26"/>
    </location>
</feature>
<feature type="chain" id="PRO_5026694605" description="MYXO-CTERM sorting domain-containing protein" evidence="1">
    <location>
        <begin position="27"/>
        <end position="280"/>
    </location>
</feature>
<evidence type="ECO:0008006" key="4">
    <source>
        <dbReference type="Google" id="ProtNLM"/>
    </source>
</evidence>
<evidence type="ECO:0000313" key="2">
    <source>
        <dbReference type="EMBL" id="MRG94216.1"/>
    </source>
</evidence>
<protein>
    <recommendedName>
        <fullName evidence="4">MYXO-CTERM sorting domain-containing protein</fullName>
    </recommendedName>
</protein>
<dbReference type="EMBL" id="WJIE01000005">
    <property type="protein sequence ID" value="MRG94216.1"/>
    <property type="molecule type" value="Genomic_DNA"/>
</dbReference>
<dbReference type="OrthoDB" id="5507136at2"/>
<keyword evidence="3" id="KW-1185">Reference proteome</keyword>
<name>A0A6N7PTV1_9BACT</name>